<sequence length="75" mass="8592">MWSVSYVSLSKLKEAEKKAWADWVHYATLFTVKRVWAEDGAVIYEELDNESIGIGGQNDMDTLDIAVRRLLSKDK</sequence>
<gene>
    <name evidence="1" type="ORF">HZS61_004849</name>
</gene>
<dbReference type="AlphaFoldDB" id="A0A8H6LEE6"/>
<organism evidence="1 2">
    <name type="scientific">Fusarium oxysporum f. sp. conglutinans</name>
    <dbReference type="NCBI Taxonomy" id="100902"/>
    <lineage>
        <taxon>Eukaryota</taxon>
        <taxon>Fungi</taxon>
        <taxon>Dikarya</taxon>
        <taxon>Ascomycota</taxon>
        <taxon>Pezizomycotina</taxon>
        <taxon>Sordariomycetes</taxon>
        <taxon>Hypocreomycetidae</taxon>
        <taxon>Hypocreales</taxon>
        <taxon>Nectriaceae</taxon>
        <taxon>Fusarium</taxon>
        <taxon>Fusarium oxysporum species complex</taxon>
    </lineage>
</organism>
<accession>A0A8H6LEE6</accession>
<protein>
    <submittedName>
        <fullName evidence="1">Uncharacterized protein</fullName>
    </submittedName>
</protein>
<comment type="caution">
    <text evidence="1">The sequence shown here is derived from an EMBL/GenBank/DDBJ whole genome shotgun (WGS) entry which is preliminary data.</text>
</comment>
<evidence type="ECO:0000313" key="1">
    <source>
        <dbReference type="EMBL" id="KAF6516108.1"/>
    </source>
</evidence>
<reference evidence="1 2" key="1">
    <citation type="journal article" date="2020" name="bioRxiv">
        <title>A chromosome-scale genome assembly for the Fusarium oxysporum strain Fo5176 to establish a model Arabidopsis-fungal pathosystem.</title>
        <authorList>
            <person name="Fokkens L."/>
            <person name="Guo L."/>
            <person name="Dora S."/>
            <person name="Wang B."/>
            <person name="Ye K."/>
            <person name="Sanchez-Rodriguez C."/>
            <person name="Croll D."/>
        </authorList>
    </citation>
    <scope>NUCLEOTIDE SEQUENCE [LARGE SCALE GENOMIC DNA]</scope>
    <source>
        <strain evidence="1 2">Fo5176</strain>
    </source>
</reference>
<name>A0A8H6LEE6_FUSOX</name>
<proteinExistence type="predicted"/>
<dbReference type="EMBL" id="JACDXP010000013">
    <property type="protein sequence ID" value="KAF6516108.1"/>
    <property type="molecule type" value="Genomic_DNA"/>
</dbReference>
<evidence type="ECO:0000313" key="2">
    <source>
        <dbReference type="Proteomes" id="UP000593570"/>
    </source>
</evidence>
<dbReference type="Proteomes" id="UP000593570">
    <property type="component" value="Unassembled WGS sequence"/>
</dbReference>